<evidence type="ECO:0000256" key="6">
    <source>
        <dbReference type="ARBA" id="ARBA00022737"/>
    </source>
</evidence>
<dbReference type="FunFam" id="2.40.50.140:FF:000148">
    <property type="entry name" value="protein RRP5 homolog isoform X1"/>
    <property type="match status" value="1"/>
</dbReference>
<evidence type="ECO:0000256" key="13">
    <source>
        <dbReference type="ARBA" id="ARBA00067510"/>
    </source>
</evidence>
<evidence type="ECO:0000256" key="5">
    <source>
        <dbReference type="ARBA" id="ARBA00022553"/>
    </source>
</evidence>
<feature type="region of interest" description="Disordered" evidence="17">
    <location>
        <begin position="1"/>
        <end position="83"/>
    </location>
</feature>
<feature type="domain" description="S1 motif" evidence="18">
    <location>
        <begin position="146"/>
        <end position="231"/>
    </location>
</feature>
<comment type="function">
    <text evidence="11">Essential for the generation of mature 18S rRNA, specifically necessary for cleavages at sites A0, 1 and 2 of the 47S precursor. Directly interacts with U3 snoRNA.</text>
</comment>
<dbReference type="InterPro" id="IPR057302">
    <property type="entry name" value="Rrp5_S1"/>
</dbReference>
<evidence type="ECO:0000256" key="9">
    <source>
        <dbReference type="ARBA" id="ARBA00023242"/>
    </source>
</evidence>
<keyword evidence="10" id="KW-0687">Ribonucleoprotein</keyword>
<keyword evidence="9" id="KW-0539">Nucleus</keyword>
<dbReference type="EMBL" id="OX459120">
    <property type="protein sequence ID" value="CAI9097447.1"/>
    <property type="molecule type" value="Genomic_DNA"/>
</dbReference>
<protein>
    <recommendedName>
        <fullName evidence="13">Protein RRP5 homolog</fullName>
    </recommendedName>
    <alternativeName>
        <fullName evidence="16">Programmed cell death protein 11</fullName>
    </alternativeName>
    <alternativeName>
        <fullName evidence="15">Ribosomal RNA-processing protein 5</fullName>
    </alternativeName>
    <alternativeName>
        <fullName evidence="14">rRNA biogenesis protein RRP5</fullName>
    </alternativeName>
</protein>
<dbReference type="InterPro" id="IPR003029">
    <property type="entry name" value="S1_domain"/>
</dbReference>
<feature type="compositionally biased region" description="Basic and acidic residues" evidence="17">
    <location>
        <begin position="1636"/>
        <end position="1657"/>
    </location>
</feature>
<dbReference type="SUPFAM" id="SSF50249">
    <property type="entry name" value="Nucleic acid-binding proteins"/>
    <property type="match status" value="12"/>
</dbReference>
<gene>
    <name evidence="19" type="ORF">OLC1_LOCUS7932</name>
</gene>
<feature type="domain" description="S1 motif" evidence="18">
    <location>
        <begin position="684"/>
        <end position="756"/>
    </location>
</feature>
<feature type="domain" description="S1 motif" evidence="18">
    <location>
        <begin position="422"/>
        <end position="482"/>
    </location>
</feature>
<dbReference type="FunFam" id="2.40.50.140:FF:000159">
    <property type="entry name" value="rRNA biogenesis protein rrp5"/>
    <property type="match status" value="1"/>
</dbReference>
<keyword evidence="8" id="KW-0007">Acetylation</keyword>
<feature type="compositionally biased region" description="Basic and acidic residues" evidence="17">
    <location>
        <begin position="48"/>
        <end position="59"/>
    </location>
</feature>
<dbReference type="GO" id="GO:0003723">
    <property type="term" value="F:RNA binding"/>
    <property type="evidence" value="ECO:0007669"/>
    <property type="project" value="TreeGrafter"/>
</dbReference>
<comment type="subunit">
    <text evidence="12">Interacts with NF-kappa-B p50/NFKB1 and NF-kappa-B p65/RELA.</text>
</comment>
<feature type="domain" description="S1 motif" evidence="18">
    <location>
        <begin position="1165"/>
        <end position="1236"/>
    </location>
</feature>
<evidence type="ECO:0000256" key="17">
    <source>
        <dbReference type="SAM" id="MobiDB-lite"/>
    </source>
</evidence>
<evidence type="ECO:0000259" key="18">
    <source>
        <dbReference type="PROSITE" id="PS50126"/>
    </source>
</evidence>
<evidence type="ECO:0000313" key="20">
    <source>
        <dbReference type="Proteomes" id="UP001161247"/>
    </source>
</evidence>
<dbReference type="Pfam" id="PF24682">
    <property type="entry name" value="OB_RRP5"/>
    <property type="match status" value="1"/>
</dbReference>
<dbReference type="SUPFAM" id="SSF48452">
    <property type="entry name" value="TPR-like"/>
    <property type="match status" value="2"/>
</dbReference>
<dbReference type="SMART" id="SM00316">
    <property type="entry name" value="S1"/>
    <property type="match status" value="14"/>
</dbReference>
<evidence type="ECO:0000256" key="14">
    <source>
        <dbReference type="ARBA" id="ARBA00073619"/>
    </source>
</evidence>
<feature type="domain" description="S1 motif" evidence="18">
    <location>
        <begin position="600"/>
        <end position="669"/>
    </location>
</feature>
<evidence type="ECO:0000256" key="4">
    <source>
        <dbReference type="ARBA" id="ARBA00022552"/>
    </source>
</evidence>
<feature type="region of interest" description="Disordered" evidence="17">
    <location>
        <begin position="1623"/>
        <end position="1657"/>
    </location>
</feature>
<dbReference type="Gene3D" id="1.25.40.10">
    <property type="entry name" value="Tetratricopeptide repeat domain"/>
    <property type="match status" value="2"/>
</dbReference>
<sequence length="1923" mass="213818">MAPPSKKSPSAKPSKPSALKPSKKPFKKSKPNNNGGGGGGGRSNKGNMSDDPKDSRALELVEDDVPDFPRGGRSSLSRRELGDLRAEVDAEFEAEQRLKNKGKRKQKMERRSKSEEDDLGSLFGDAFTGKLPKFANRITLKNISPGMKLWGVISEVNEKDLVVSLPGGLRGLVRASEAFDPLPADGTKKGDLESNFLSSMYHVGQLVSCIVQQLEDDKKESGKRRIWLSLRLSLLHKGYTLEVVQEGMVLTGYVKSIEDHGYILDFGLASFTGFMPKINKSESKGTEVKVGQLIQGAVKRIDKTRKLLYMSSDQDLVSRSLTKDLKGFSIDLLIPGMLVEARVRSSLENGVMLSFLTYFTGTVDIFNFSETFPTSKWEDHYAPNKKVIARILFIDPSTRAVGLTMNPHLVHNTAPPTLVQAGEIFDQSKIIRIDKDFGLLLEVPSSPAPTPAYVSVSDVADKEVKKLEKNFREGSLVRVRILGFRHLEGLATGILKTSAFEGSVFTHSDVKPGMIVKAKVIAVNSFGAIVQLGSGVKALCPLRHMSELEIAKPRKKFQVGAELVFRVLGSKSKRITVTQKKTLVKSKLEIISSYADASEGLMTHGWITKIESHGCFVRFYNGVQGFAPRSELGLDPGYDLSSMYHVEQVVKCRVTSSNPAMRRITLSFTAKPARIAEDEAIHLGSLVSGVVERVTPQMVVVSLASKSHIKGSISPEHLSDHQGLAATMKSLLKPGYQFDKLLVLDIEGSNLILSAKHSLIKHASDLPSDISQVRLHSVVHGYVCNLIETGCFVRFVGRLTGFAPKNKAIDDKTLDLSEAFFIGQSVRSNIVDVNSETNRISLSLKQSVCSSTDASFIQEYFLSEEKIVKLQLDSESGDLSWVDEFAIGSVVKGEVSEIKDYGVVISFTKYKDIVGFISQYHLNGITVELGATVQAAVLDVSKTERLLDLSLKPEFCSNAPTQNKKRRRESHSGLDANQIVRTQVEIVKEDYLVLSIPTQNYALGYASIADYNTQRLPHKQFVSGQSVTATVAALPDSSTGEKLLLLVKSINQAGESSSLKRTKRNASFDVGSIVQGEVTEIKPLELRLKFGSGLHGRVHITEASDDNNDENPFSGFRVGQMVTARIVSNCNRNRNYPWELSLKPSKLSGSSELEEGLLVDDYEIGANVSGFVYKVDKDWAWLTVSRDVNAQLYILDSACEPAELEDFQKRFCVGKFLSGYVMKVDKERKLLRLVLLPLPVNTDKNLSITNGSSSSTSHLIENKASHISEGSIVGGKISKILPGVGGVLIQIDQHLYGKVHFTELTEPWVSNPLSGYHEGQFVKCKVLEISHSMSGALYVDLSLRLTLDGNSPFGARGEKIEDLKPDMVVKGYVKNVTPRGCFIMISRKFDAKILLSNLSDGYIENPQTEFPVGTLVTGRVLSVEPLSKRVEVTLKTSNVVNDSKSDINALDNIAIGDVLSGRIKRIESYGFFVSIDHTNLVGLCHVSELSDDHIDNIEAKYKTGERVTAKVLKVDKDKSRISLGMKSSYFKSDTNDQKLSEQGPGDAVPENHHVFEDTELMLLPEIADFSFPSVNGTHVAHDELESRASIRPLEVPLDDIEDSDTDNVATQVVELVDDADTIDEKSRKRPKKKAKLEREQEIEAAENRLKEKKEPENADDFEKLIRSSPNSSFAWMKYMSHMLKLADVEKARAIAERALRTINIREESEKLNIWVAYFNLESKYGNPPEEAVVKLFHRALQYCDPKKLHMALLGVYERNGQQKLADELLGKMIKKFKQSRHVWLERVKRVLQQNHDELDKNVTRALLCLPQHKRIRFISDTAIHAFKSGFPDKGRTLFEGMLREYPSRIDLWNIYLDQEIILGEVDVIRSLFDRATSLSLKPRKIKSLFGKYLDYESNRDNAEPERIRYVKDKAMEYAKSLQA</sequence>
<evidence type="ECO:0000313" key="19">
    <source>
        <dbReference type="EMBL" id="CAI9097447.1"/>
    </source>
</evidence>
<evidence type="ECO:0000256" key="11">
    <source>
        <dbReference type="ARBA" id="ARBA00059726"/>
    </source>
</evidence>
<feature type="domain" description="S1 motif" evidence="18">
    <location>
        <begin position="888"/>
        <end position="952"/>
    </location>
</feature>
<dbReference type="Pfam" id="PF23459">
    <property type="entry name" value="S1_RRP5"/>
    <property type="match status" value="2"/>
</dbReference>
<keyword evidence="4" id="KW-0698">rRNA processing</keyword>
<feature type="domain" description="S1 motif" evidence="18">
    <location>
        <begin position="1366"/>
        <end position="1435"/>
    </location>
</feature>
<keyword evidence="5" id="KW-0597">Phosphoprotein</keyword>
<keyword evidence="3" id="KW-0690">Ribosome biogenesis</keyword>
<evidence type="ECO:0000256" key="16">
    <source>
        <dbReference type="ARBA" id="ARBA00080810"/>
    </source>
</evidence>
<accession>A0AAV1CPZ3</accession>
<feature type="domain" description="S1 motif" evidence="18">
    <location>
        <begin position="1456"/>
        <end position="1526"/>
    </location>
</feature>
<evidence type="ECO:0000256" key="10">
    <source>
        <dbReference type="ARBA" id="ARBA00023274"/>
    </source>
</evidence>
<dbReference type="Pfam" id="PF00575">
    <property type="entry name" value="S1"/>
    <property type="match status" value="4"/>
</dbReference>
<keyword evidence="6" id="KW-0677">Repeat</keyword>
<dbReference type="Proteomes" id="UP001161247">
    <property type="component" value="Chromosome 3"/>
</dbReference>
<feature type="domain" description="S1 motif" evidence="18">
    <location>
        <begin position="513"/>
        <end position="580"/>
    </location>
</feature>
<evidence type="ECO:0000256" key="12">
    <source>
        <dbReference type="ARBA" id="ARBA00062488"/>
    </source>
</evidence>
<evidence type="ECO:0000256" key="7">
    <source>
        <dbReference type="ARBA" id="ARBA00022843"/>
    </source>
</evidence>
<dbReference type="PANTHER" id="PTHR23270">
    <property type="entry name" value="PROGRAMMED CELL DEATH PROTEIN 11 PRE-RRNA PROCESSING PROTEIN RRP5"/>
    <property type="match status" value="1"/>
</dbReference>
<name>A0AAV1CPZ3_OLDCO</name>
<evidence type="ECO:0000256" key="15">
    <source>
        <dbReference type="ARBA" id="ARBA00076674"/>
    </source>
</evidence>
<dbReference type="InterPro" id="IPR012340">
    <property type="entry name" value="NA-bd_OB-fold"/>
</dbReference>
<dbReference type="InterPro" id="IPR045209">
    <property type="entry name" value="Rrp5"/>
</dbReference>
<feature type="domain" description="S1 motif" evidence="18">
    <location>
        <begin position="336"/>
        <end position="406"/>
    </location>
</feature>
<dbReference type="PANTHER" id="PTHR23270:SF10">
    <property type="entry name" value="PROTEIN RRP5 HOMOLOG"/>
    <property type="match status" value="1"/>
</dbReference>
<feature type="domain" description="S1 motif" evidence="18">
    <location>
        <begin position="1270"/>
        <end position="1344"/>
    </location>
</feature>
<dbReference type="CDD" id="cd05693">
    <property type="entry name" value="S1_Rrp5_repeat_hs1_sc1"/>
    <property type="match status" value="1"/>
</dbReference>
<feature type="domain" description="S1 motif" evidence="18">
    <location>
        <begin position="1071"/>
        <end position="1143"/>
    </location>
</feature>
<dbReference type="PROSITE" id="PS50126">
    <property type="entry name" value="S1"/>
    <property type="match status" value="14"/>
</dbReference>
<dbReference type="FunFam" id="2.40.50.140:FF:000103">
    <property type="entry name" value="protein RRP5 homolog"/>
    <property type="match status" value="1"/>
</dbReference>
<dbReference type="GO" id="GO:0006364">
    <property type="term" value="P:rRNA processing"/>
    <property type="evidence" value="ECO:0007669"/>
    <property type="project" value="UniProtKB-KW"/>
</dbReference>
<reference evidence="19" key="1">
    <citation type="submission" date="2023-03" db="EMBL/GenBank/DDBJ databases">
        <authorList>
            <person name="Julca I."/>
        </authorList>
    </citation>
    <scope>NUCLEOTIDE SEQUENCE</scope>
</reference>
<dbReference type="InterPro" id="IPR011990">
    <property type="entry name" value="TPR-like_helical_dom_sf"/>
</dbReference>
<dbReference type="InterPro" id="IPR003107">
    <property type="entry name" value="HAT"/>
</dbReference>
<comment type="subcellular location">
    <subcellularLocation>
        <location evidence="1">Nucleus</location>
        <location evidence="1">Nucleolus</location>
    </subcellularLocation>
</comment>
<dbReference type="GO" id="GO:0032040">
    <property type="term" value="C:small-subunit processome"/>
    <property type="evidence" value="ECO:0007669"/>
    <property type="project" value="TreeGrafter"/>
</dbReference>
<keyword evidence="2" id="KW-1017">Isopeptide bond</keyword>
<organism evidence="19 20">
    <name type="scientific">Oldenlandia corymbosa var. corymbosa</name>
    <dbReference type="NCBI Taxonomy" id="529605"/>
    <lineage>
        <taxon>Eukaryota</taxon>
        <taxon>Viridiplantae</taxon>
        <taxon>Streptophyta</taxon>
        <taxon>Embryophyta</taxon>
        <taxon>Tracheophyta</taxon>
        <taxon>Spermatophyta</taxon>
        <taxon>Magnoliopsida</taxon>
        <taxon>eudicotyledons</taxon>
        <taxon>Gunneridae</taxon>
        <taxon>Pentapetalae</taxon>
        <taxon>asterids</taxon>
        <taxon>lamiids</taxon>
        <taxon>Gentianales</taxon>
        <taxon>Rubiaceae</taxon>
        <taxon>Rubioideae</taxon>
        <taxon>Spermacoceae</taxon>
        <taxon>Hedyotis-Oldenlandia complex</taxon>
        <taxon>Oldenlandia</taxon>
    </lineage>
</organism>
<evidence type="ECO:0000256" key="1">
    <source>
        <dbReference type="ARBA" id="ARBA00004604"/>
    </source>
</evidence>
<keyword evidence="7" id="KW-0832">Ubl conjugation</keyword>
<feature type="compositionally biased region" description="Basic residues" evidence="17">
    <location>
        <begin position="21"/>
        <end position="30"/>
    </location>
</feature>
<dbReference type="FunFam" id="2.40.50.140:FF:000155">
    <property type="entry name" value="rRNA biogenesis protein RRP5"/>
    <property type="match status" value="1"/>
</dbReference>
<dbReference type="InterPro" id="IPR048059">
    <property type="entry name" value="Rrp5_S1_rpt_hs1_sc1"/>
</dbReference>
<dbReference type="InterPro" id="IPR057301">
    <property type="entry name" value="Rrp5_OB_4th"/>
</dbReference>
<dbReference type="FunFam" id="1.25.40.10:FF:000065">
    <property type="entry name" value="Programmed cell death 11"/>
    <property type="match status" value="1"/>
</dbReference>
<dbReference type="FunFam" id="2.40.50.140:FF:000179">
    <property type="entry name" value="rRNA biogenesis protein RRP5"/>
    <property type="match status" value="1"/>
</dbReference>
<keyword evidence="20" id="KW-1185">Reference proteome</keyword>
<dbReference type="InterPro" id="IPR057300">
    <property type="entry name" value="OB_Rrp5"/>
</dbReference>
<feature type="compositionally biased region" description="Gly residues" evidence="17">
    <location>
        <begin position="34"/>
        <end position="43"/>
    </location>
</feature>
<dbReference type="Gene3D" id="2.40.50.140">
    <property type="entry name" value="Nucleic acid-binding proteins"/>
    <property type="match status" value="10"/>
</dbReference>
<evidence type="ECO:0000256" key="3">
    <source>
        <dbReference type="ARBA" id="ARBA00022517"/>
    </source>
</evidence>
<feature type="compositionally biased region" description="Low complexity" evidence="17">
    <location>
        <begin position="1"/>
        <end position="20"/>
    </location>
</feature>
<proteinExistence type="predicted"/>
<evidence type="ECO:0000256" key="8">
    <source>
        <dbReference type="ARBA" id="ARBA00022990"/>
    </source>
</evidence>
<feature type="domain" description="S1 motif" evidence="18">
    <location>
        <begin position="247"/>
        <end position="313"/>
    </location>
</feature>
<dbReference type="Pfam" id="PF24685">
    <property type="entry name" value="OB_RRP5_4th"/>
    <property type="match status" value="1"/>
</dbReference>
<evidence type="ECO:0000256" key="2">
    <source>
        <dbReference type="ARBA" id="ARBA00022499"/>
    </source>
</evidence>
<feature type="domain" description="S1 motif" evidence="18">
    <location>
        <begin position="776"/>
        <end position="845"/>
    </location>
</feature>
<dbReference type="SMART" id="SM00386">
    <property type="entry name" value="HAT"/>
    <property type="match status" value="4"/>
</dbReference>